<dbReference type="InterPro" id="IPR003737">
    <property type="entry name" value="GlcNAc_PI_deacetylase-related"/>
</dbReference>
<feature type="transmembrane region" description="Helical" evidence="3">
    <location>
        <begin position="414"/>
        <end position="440"/>
    </location>
</feature>
<evidence type="ECO:0000313" key="7">
    <source>
        <dbReference type="Proteomes" id="UP000594975"/>
    </source>
</evidence>
<sequence>MTEADAARPRYPQQGAHRDADAVTTLLPEGLAASAATVLFVHAHPDDESSSTGATMARLAREGAAVHLLTMSRGEMGEVIGPEHAELDVRTRDPQDPGDALGALRETELSAALNALGVTGHRFAERPKGGAFRDSGMSWAADGTAAPDPNAAPDCLMRAELSQAAEAVAAEIRRLRPEVVVTYDADGGYGHPDHRRTHEAVMAALPLLPDGALPRLVWGEEGEADAGDTRRQAVIHGDLPAKERAMAAHATQIRVDPGHTFRYSNDVVQPISPVETYRLLAARADARPAGALSTSDRGEDALSPDAADPEQEPAGPISSAITAVVVGLLLGFLGTMLHASVAYFDGWYLPWGAILAVLGVFTGTVWTAGYTRRRGMTLVPGLAAFAVVGFFTLARSDSRLVIPTLEAPIGVAGIIWTLGTVLATAVGVVVADRTVLRGIGRSGRGRRRRR</sequence>
<dbReference type="SUPFAM" id="SSF102588">
    <property type="entry name" value="LmbE-like"/>
    <property type="match status" value="1"/>
</dbReference>
<proteinExistence type="predicted"/>
<dbReference type="InterPro" id="IPR024078">
    <property type="entry name" value="LmbE-like_dom_sf"/>
</dbReference>
<feature type="transmembrane region" description="Helical" evidence="3">
    <location>
        <begin position="375"/>
        <end position="394"/>
    </location>
</feature>
<dbReference type="EMBL" id="CP065738">
    <property type="protein sequence ID" value="QPT53769.1"/>
    <property type="molecule type" value="Genomic_DNA"/>
</dbReference>
<dbReference type="Proteomes" id="UP000053171">
    <property type="component" value="Unassembled WGS sequence"/>
</dbReference>
<dbReference type="GO" id="GO:0016137">
    <property type="term" value="P:glycoside metabolic process"/>
    <property type="evidence" value="ECO:0007669"/>
    <property type="project" value="UniProtKB-ARBA"/>
</dbReference>
<dbReference type="KEGG" id="rkr:I6G21_00675"/>
<evidence type="ECO:0000313" key="6">
    <source>
        <dbReference type="Proteomes" id="UP000053171"/>
    </source>
</evidence>
<dbReference type="GeneID" id="61261863"/>
<evidence type="ECO:0000256" key="3">
    <source>
        <dbReference type="SAM" id="Phobius"/>
    </source>
</evidence>
<reference evidence="5 7" key="4">
    <citation type="submission" date="2020-12" db="EMBL/GenBank/DDBJ databases">
        <title>FDA dAtabase for Regulatory Grade micrObial Sequences (FDA-ARGOS): Supporting development and validation of Infectious Disease Dx tests.</title>
        <authorList>
            <person name="Sproer C."/>
            <person name="Gronow S."/>
            <person name="Severitt S."/>
            <person name="Schroder I."/>
            <person name="Tallon L."/>
            <person name="Sadzewicz L."/>
            <person name="Zhao X."/>
            <person name="Boylan J."/>
            <person name="Ott S."/>
            <person name="Bowen H."/>
            <person name="Vavikolanu K."/>
            <person name="Mehta A."/>
            <person name="Aluvathingal J."/>
            <person name="Nadendla S."/>
            <person name="Lowell S."/>
            <person name="Myers T."/>
            <person name="Yan Y."/>
            <person name="Sichtig H."/>
        </authorList>
    </citation>
    <scope>NUCLEOTIDE SEQUENCE [LARGE SCALE GENOMIC DNA]</scope>
    <source>
        <strain evidence="5 7">FDAARGOS_864</strain>
    </source>
</reference>
<protein>
    <submittedName>
        <fullName evidence="5">PIG-L family deacetylase</fullName>
    </submittedName>
</protein>
<reference evidence="4 6" key="3">
    <citation type="submission" date="2016-06" db="EMBL/GenBank/DDBJ databases">
        <title>Identification of putative biosynthetic pathways for the production of bioactive secondary metabolites by the marine actinomycete Kocuria kristinae RUTW2-3.</title>
        <authorList>
            <person name="Waterworth S.C."/>
            <person name="Walmsley T.A."/>
            <person name="Matongo T."/>
            <person name="Davies-Coleman M.T."/>
            <person name="Dorrington R.A."/>
        </authorList>
    </citation>
    <scope>NUCLEOTIDE SEQUENCE [LARGE SCALE GENOMIC DNA]</scope>
    <source>
        <strain evidence="6">RuSp02-3</strain>
        <strain evidence="4">RUTW2-3</strain>
    </source>
</reference>
<reference evidence="4" key="1">
    <citation type="submission" date="2016-04" db="EMBL/GenBank/DDBJ databases">
        <authorList>
            <person name="Evans L.H."/>
            <person name="Alamgir A."/>
            <person name="Owens N."/>
            <person name="Weber N.D."/>
            <person name="Virtaneva K."/>
            <person name="Barbian K."/>
            <person name="Babar A."/>
            <person name="Rosenke K."/>
        </authorList>
    </citation>
    <scope>NUCLEOTIDE SEQUENCE [LARGE SCALE GENOMIC DNA]</scope>
    <source>
        <strain evidence="4">RUTW2-3</strain>
    </source>
</reference>
<feature type="region of interest" description="Disordered" evidence="2">
    <location>
        <begin position="290"/>
        <end position="314"/>
    </location>
</feature>
<dbReference type="Gene3D" id="3.40.50.10320">
    <property type="entry name" value="LmbE-like"/>
    <property type="match status" value="1"/>
</dbReference>
<name>A0A199NVH8_9MICC</name>
<keyword evidence="1" id="KW-0862">Zinc</keyword>
<feature type="transmembrane region" description="Helical" evidence="3">
    <location>
        <begin position="347"/>
        <end position="368"/>
    </location>
</feature>
<organism evidence="4 6">
    <name type="scientific">Rothia kristinae</name>
    <dbReference type="NCBI Taxonomy" id="37923"/>
    <lineage>
        <taxon>Bacteria</taxon>
        <taxon>Bacillati</taxon>
        <taxon>Actinomycetota</taxon>
        <taxon>Actinomycetes</taxon>
        <taxon>Micrococcales</taxon>
        <taxon>Micrococcaceae</taxon>
        <taxon>Rothia</taxon>
    </lineage>
</organism>
<reference evidence="6" key="2">
    <citation type="submission" date="2016-04" db="EMBL/GenBank/DDBJ databases">
        <authorList>
            <person name="Waterworth S."/>
            <person name="Matcher G."/>
        </authorList>
    </citation>
    <scope>NUCLEOTIDE SEQUENCE [LARGE SCALE GENOMIC DNA]</scope>
    <source>
        <strain evidence="6">RuSp02-3</strain>
    </source>
</reference>
<keyword evidence="3" id="KW-0812">Transmembrane</keyword>
<evidence type="ECO:0000313" key="5">
    <source>
        <dbReference type="EMBL" id="QPT53769.1"/>
    </source>
</evidence>
<evidence type="ECO:0000256" key="1">
    <source>
        <dbReference type="ARBA" id="ARBA00022833"/>
    </source>
</evidence>
<dbReference type="Pfam" id="PF02585">
    <property type="entry name" value="PIG-L"/>
    <property type="match status" value="1"/>
</dbReference>
<dbReference type="GO" id="GO:0016811">
    <property type="term" value="F:hydrolase activity, acting on carbon-nitrogen (but not peptide) bonds, in linear amides"/>
    <property type="evidence" value="ECO:0007669"/>
    <property type="project" value="TreeGrafter"/>
</dbReference>
<evidence type="ECO:0000313" key="4">
    <source>
        <dbReference type="EMBL" id="OAX52623.1"/>
    </source>
</evidence>
<dbReference type="RefSeq" id="WP_055684471.1">
    <property type="nucleotide sequence ID" value="NZ_CP065738.1"/>
</dbReference>
<dbReference type="AlphaFoldDB" id="A0A199NVH8"/>
<evidence type="ECO:0000256" key="2">
    <source>
        <dbReference type="SAM" id="MobiDB-lite"/>
    </source>
</evidence>
<gene>
    <name evidence="4" type="ORF">AN277_0201270</name>
    <name evidence="5" type="ORF">I6G21_00675</name>
</gene>
<dbReference type="EMBL" id="LJBJ02000002">
    <property type="protein sequence ID" value="OAX52623.1"/>
    <property type="molecule type" value="Genomic_DNA"/>
</dbReference>
<keyword evidence="6" id="KW-1185">Reference proteome</keyword>
<dbReference type="Proteomes" id="UP000594975">
    <property type="component" value="Chromosome"/>
</dbReference>
<keyword evidence="3" id="KW-1133">Transmembrane helix</keyword>
<feature type="transmembrane region" description="Helical" evidence="3">
    <location>
        <begin position="320"/>
        <end position="341"/>
    </location>
</feature>
<dbReference type="PANTHER" id="PTHR12993">
    <property type="entry name" value="N-ACETYLGLUCOSAMINYL-PHOSPHATIDYLINOSITOL DE-N-ACETYLASE-RELATED"/>
    <property type="match status" value="1"/>
</dbReference>
<keyword evidence="3" id="KW-0472">Membrane</keyword>
<dbReference type="PANTHER" id="PTHR12993:SF26">
    <property type="entry name" value="1D-MYO-INOSITOL 2-ACETAMIDO-2-DEOXY-ALPHA-D-GLUCOPYRANOSIDE DEACETYLASE"/>
    <property type="match status" value="1"/>
</dbReference>
<accession>A0A199NVH8</accession>